<evidence type="ECO:0000256" key="2">
    <source>
        <dbReference type="SAM" id="MobiDB-lite"/>
    </source>
</evidence>
<keyword evidence="5" id="KW-1185">Reference proteome</keyword>
<evidence type="ECO:0000256" key="1">
    <source>
        <dbReference type="SAM" id="Coils"/>
    </source>
</evidence>
<evidence type="ECO:0000259" key="3">
    <source>
        <dbReference type="Pfam" id="PF25298"/>
    </source>
</evidence>
<evidence type="ECO:0000313" key="5">
    <source>
        <dbReference type="Proteomes" id="UP000691718"/>
    </source>
</evidence>
<comment type="caution">
    <text evidence="4">The sequence shown here is derived from an EMBL/GenBank/DDBJ whole genome shotgun (WGS) entry which is preliminary data.</text>
</comment>
<dbReference type="Proteomes" id="UP000691718">
    <property type="component" value="Unassembled WGS sequence"/>
</dbReference>
<dbReference type="OrthoDB" id="7414876at2759"/>
<protein>
    <submittedName>
        <fullName evidence="4">(apollo) hypothetical protein</fullName>
    </submittedName>
</protein>
<organism evidence="4 5">
    <name type="scientific">Parnassius apollo</name>
    <name type="common">Apollo butterfly</name>
    <name type="synonym">Papilio apollo</name>
    <dbReference type="NCBI Taxonomy" id="110799"/>
    <lineage>
        <taxon>Eukaryota</taxon>
        <taxon>Metazoa</taxon>
        <taxon>Ecdysozoa</taxon>
        <taxon>Arthropoda</taxon>
        <taxon>Hexapoda</taxon>
        <taxon>Insecta</taxon>
        <taxon>Pterygota</taxon>
        <taxon>Neoptera</taxon>
        <taxon>Endopterygota</taxon>
        <taxon>Lepidoptera</taxon>
        <taxon>Glossata</taxon>
        <taxon>Ditrysia</taxon>
        <taxon>Papilionoidea</taxon>
        <taxon>Papilionidae</taxon>
        <taxon>Parnassiinae</taxon>
        <taxon>Parnassini</taxon>
        <taxon>Parnassius</taxon>
        <taxon>Parnassius</taxon>
    </lineage>
</organism>
<dbReference type="EMBL" id="CAJQZP010000898">
    <property type="protein sequence ID" value="CAG4995087.1"/>
    <property type="molecule type" value="Genomic_DNA"/>
</dbReference>
<dbReference type="Pfam" id="PF25298">
    <property type="entry name" value="Baculo_FP_2nd"/>
    <property type="match status" value="1"/>
</dbReference>
<feature type="domain" description="FP protein C-terminal" evidence="3">
    <location>
        <begin position="272"/>
        <end position="323"/>
    </location>
</feature>
<name>A0A8S3X3Q5_PARAO</name>
<gene>
    <name evidence="4" type="ORF">PAPOLLO_LOCUS12754</name>
</gene>
<sequence length="327" mass="37998">MQRSPSNKRHDSNPDLSNIGVRKRKNDHDITESFQAFTDTILKKMDSWKTVIDKNLSQINDTLNDIIKKDLTILKEESLELKTEIKNVRKEYTEIKSCVAVLSAQQSEMQKEIITLQKSVQFNSDWHDETTKNIEVLFELTKQTDSLKSEINNLKLQNQQLNRQMNINEQRDRMLNVEIVGMPESINEDLNDTILRICKHVGVKIDTNDILQVNRVSPKVKLPGRSRVIIAKMKSRLLKDNLISLSRKNRLTTKDIGLAGESRPIFINEHLTSHNKQLLKKCKDFAKSSQYQFVWTKNGRIFVRRNDTSPGLQIFDEEDLKKIITKQ</sequence>
<reference evidence="4" key="1">
    <citation type="submission" date="2021-04" db="EMBL/GenBank/DDBJ databases">
        <authorList>
            <person name="Tunstrom K."/>
        </authorList>
    </citation>
    <scope>NUCLEOTIDE SEQUENCE</scope>
</reference>
<feature type="region of interest" description="Disordered" evidence="2">
    <location>
        <begin position="1"/>
        <end position="24"/>
    </location>
</feature>
<evidence type="ECO:0000313" key="4">
    <source>
        <dbReference type="EMBL" id="CAG4995087.1"/>
    </source>
</evidence>
<proteinExistence type="predicted"/>
<feature type="coiled-coil region" evidence="1">
    <location>
        <begin position="137"/>
        <end position="171"/>
    </location>
</feature>
<accession>A0A8S3X3Q5</accession>
<dbReference type="AlphaFoldDB" id="A0A8S3X3Q5"/>
<keyword evidence="1" id="KW-0175">Coiled coil</keyword>
<dbReference type="InterPro" id="IPR057251">
    <property type="entry name" value="FP_C"/>
</dbReference>